<sequence length="261" mass="28287">MSSNHEHAIRLENVVFRRGDRAILDHVSLTIPRGAIAAVMGPSGVGKTTVLRLVSGQLRPDSGRVLVNGEDVSSMGRRALFRMRENLGFLLQNGALFTDLTVFENVATPLREHRDYDDERIEAIVSERLASVGLEGTGQLMPHELSGGMARRVALARAVALDPSIVLFDEPMAGLDPIAVSTINELIRRTNDERGLTSVVVTHDVEQMSRLADYCYILVDGRIAGEGPPSELADSPDAAVRQFMNGQMDGPIPFRYAGAGG</sequence>
<dbReference type="InterPro" id="IPR017871">
    <property type="entry name" value="ABC_transporter-like_CS"/>
</dbReference>
<dbReference type="AlphaFoldDB" id="A0A5N0TC59"/>
<proteinExistence type="predicted"/>
<keyword evidence="3 5" id="KW-0067">ATP-binding</keyword>
<dbReference type="PANTHER" id="PTHR43023">
    <property type="entry name" value="PROTEIN TRIGALACTOSYLDIACYLGLYCEROL 3, CHLOROPLASTIC"/>
    <property type="match status" value="1"/>
</dbReference>
<comment type="caution">
    <text evidence="5">The sequence shown here is derived from an EMBL/GenBank/DDBJ whole genome shotgun (WGS) entry which is preliminary data.</text>
</comment>
<dbReference type="SUPFAM" id="SSF52540">
    <property type="entry name" value="P-loop containing nucleoside triphosphate hydrolases"/>
    <property type="match status" value="1"/>
</dbReference>
<dbReference type="SMART" id="SM00382">
    <property type="entry name" value="AAA"/>
    <property type="match status" value="1"/>
</dbReference>
<reference evidence="5 6" key="1">
    <citation type="submission" date="2019-09" db="EMBL/GenBank/DDBJ databases">
        <title>Wenzhouxiangella sp. Genome sequencing and assembly.</title>
        <authorList>
            <person name="Zhang R."/>
        </authorList>
    </citation>
    <scope>NUCLEOTIDE SEQUENCE [LARGE SCALE GENOMIC DNA]</scope>
    <source>
        <strain evidence="5 6">W260</strain>
    </source>
</reference>
<dbReference type="PROSITE" id="PS50893">
    <property type="entry name" value="ABC_TRANSPORTER_2"/>
    <property type="match status" value="1"/>
</dbReference>
<protein>
    <submittedName>
        <fullName evidence="5">ATP-binding cassette domain-containing protein</fullName>
    </submittedName>
</protein>
<dbReference type="PROSITE" id="PS00211">
    <property type="entry name" value="ABC_TRANSPORTER_1"/>
    <property type="match status" value="1"/>
</dbReference>
<keyword evidence="2" id="KW-0547">Nucleotide-binding</keyword>
<evidence type="ECO:0000313" key="6">
    <source>
        <dbReference type="Proteomes" id="UP000325372"/>
    </source>
</evidence>
<dbReference type="GO" id="GO:0005524">
    <property type="term" value="F:ATP binding"/>
    <property type="evidence" value="ECO:0007669"/>
    <property type="project" value="UniProtKB-KW"/>
</dbReference>
<dbReference type="CDD" id="cd03261">
    <property type="entry name" value="ABC_Org_Solvent_Resistant"/>
    <property type="match status" value="1"/>
</dbReference>
<dbReference type="Pfam" id="PF00005">
    <property type="entry name" value="ABC_tran"/>
    <property type="match status" value="1"/>
</dbReference>
<evidence type="ECO:0000256" key="1">
    <source>
        <dbReference type="ARBA" id="ARBA00022448"/>
    </source>
</evidence>
<dbReference type="InterPro" id="IPR003439">
    <property type="entry name" value="ABC_transporter-like_ATP-bd"/>
</dbReference>
<dbReference type="EMBL" id="VYXP01000006">
    <property type="protein sequence ID" value="KAA9130919.1"/>
    <property type="molecule type" value="Genomic_DNA"/>
</dbReference>
<dbReference type="RefSeq" id="WP_150864557.1">
    <property type="nucleotide sequence ID" value="NZ_VYXP01000006.1"/>
</dbReference>
<dbReference type="GO" id="GO:0016887">
    <property type="term" value="F:ATP hydrolysis activity"/>
    <property type="evidence" value="ECO:0007669"/>
    <property type="project" value="InterPro"/>
</dbReference>
<accession>A0A5N0TC59</accession>
<dbReference type="InterPro" id="IPR003593">
    <property type="entry name" value="AAA+_ATPase"/>
</dbReference>
<dbReference type="PANTHER" id="PTHR43023:SF6">
    <property type="entry name" value="INTERMEMBRANE PHOSPHOLIPID TRANSPORT SYSTEM ATP-BINDING PROTEIN MLAF"/>
    <property type="match status" value="1"/>
</dbReference>
<evidence type="ECO:0000313" key="5">
    <source>
        <dbReference type="EMBL" id="KAA9130919.1"/>
    </source>
</evidence>
<dbReference type="InterPro" id="IPR027417">
    <property type="entry name" value="P-loop_NTPase"/>
</dbReference>
<evidence type="ECO:0000256" key="3">
    <source>
        <dbReference type="ARBA" id="ARBA00022840"/>
    </source>
</evidence>
<organism evidence="5 6">
    <name type="scientific">Marinihelvus fidelis</name>
    <dbReference type="NCBI Taxonomy" id="2613842"/>
    <lineage>
        <taxon>Bacteria</taxon>
        <taxon>Pseudomonadati</taxon>
        <taxon>Pseudomonadota</taxon>
        <taxon>Gammaproteobacteria</taxon>
        <taxon>Chromatiales</taxon>
        <taxon>Wenzhouxiangellaceae</taxon>
        <taxon>Marinihelvus</taxon>
    </lineage>
</organism>
<keyword evidence="1" id="KW-0813">Transport</keyword>
<name>A0A5N0TC59_9GAMM</name>
<evidence type="ECO:0000256" key="2">
    <source>
        <dbReference type="ARBA" id="ARBA00022741"/>
    </source>
</evidence>
<dbReference type="Proteomes" id="UP000325372">
    <property type="component" value="Unassembled WGS sequence"/>
</dbReference>
<gene>
    <name evidence="5" type="ORF">F3N42_11225</name>
</gene>
<keyword evidence="6" id="KW-1185">Reference proteome</keyword>
<feature type="domain" description="ABC transporter" evidence="4">
    <location>
        <begin position="9"/>
        <end position="245"/>
    </location>
</feature>
<evidence type="ECO:0000259" key="4">
    <source>
        <dbReference type="PROSITE" id="PS50893"/>
    </source>
</evidence>
<dbReference type="Gene3D" id="3.40.50.300">
    <property type="entry name" value="P-loop containing nucleotide triphosphate hydrolases"/>
    <property type="match status" value="1"/>
</dbReference>